<name>A0ABZ0HFK6_TRISK</name>
<gene>
    <name evidence="2" type="ORF">R1T40_02335</name>
</gene>
<protein>
    <submittedName>
        <fullName evidence="2">Uncharacterized protein</fullName>
    </submittedName>
</protein>
<sequence>MDAVDFGQAMVQVEAVRDRESFEAWLETLSEDRRKTSAVALASRAALRGLPANLMSFVSAPQNETGASSLYLFRMLLASIVFARTSSDKAKLAAYSACVDAPLDTAEVCAGRTAYADGLASSAAAVDAVFLKDTTATAAARTSLHSDLAKLKNDAEILEAPLWDSAPNTERQERAWDVIRDRMKTHTGFGFWIRWYDGILAGRSLTQDWQSHWQLMHDIALIAPEDWNSGADRVAEVIDLISQKHALKRDAAVIKRALENEIFNAETLGLHRDNLPDDLPPSRVVQYRAQLREVQEELEAVEAALEPPVPDAEVLEEATWRLHAAWERFKAICTAIGIATALGGSIYLQGAIDQAGARSMDWLLDEGAPSLIQSLRSVSPTPSPAAQASRNARGERVPDKR</sequence>
<reference evidence="2 3" key="1">
    <citation type="submission" date="2023-10" db="EMBL/GenBank/DDBJ databases">
        <title>Eight complete genome sequences of bacteria isolated from laboratory stock of Giant Kelp gametophytes.</title>
        <authorList>
            <person name="Tolentino B."/>
            <person name="Nuzhdin S."/>
        </authorList>
    </citation>
    <scope>NUCLEOTIDE SEQUENCE [LARGE SCALE GENOMIC DNA]</scope>
    <source>
        <strain evidence="2 3">LC.270.F.C4</strain>
    </source>
</reference>
<feature type="compositionally biased region" description="Polar residues" evidence="1">
    <location>
        <begin position="374"/>
        <end position="390"/>
    </location>
</feature>
<feature type="compositionally biased region" description="Basic and acidic residues" evidence="1">
    <location>
        <begin position="392"/>
        <end position="401"/>
    </location>
</feature>
<dbReference type="EMBL" id="CP136704">
    <property type="protein sequence ID" value="WOI33610.1"/>
    <property type="molecule type" value="Genomic_DNA"/>
</dbReference>
<feature type="region of interest" description="Disordered" evidence="1">
    <location>
        <begin position="374"/>
        <end position="401"/>
    </location>
</feature>
<evidence type="ECO:0000256" key="1">
    <source>
        <dbReference type="SAM" id="MobiDB-lite"/>
    </source>
</evidence>
<evidence type="ECO:0000313" key="3">
    <source>
        <dbReference type="Proteomes" id="UP001302666"/>
    </source>
</evidence>
<evidence type="ECO:0000313" key="2">
    <source>
        <dbReference type="EMBL" id="WOI33610.1"/>
    </source>
</evidence>
<dbReference type="Proteomes" id="UP001302666">
    <property type="component" value="Chromosome"/>
</dbReference>
<proteinExistence type="predicted"/>
<dbReference type="RefSeq" id="WP_317385734.1">
    <property type="nucleotide sequence ID" value="NZ_CP136704.1"/>
</dbReference>
<keyword evidence="3" id="KW-1185">Reference proteome</keyword>
<accession>A0ABZ0HFK6</accession>
<organism evidence="2 3">
    <name type="scientific">Tritonibacter scottomollicae</name>
    <name type="common">Epibacterium scottomollicae</name>
    <dbReference type="NCBI Taxonomy" id="483013"/>
    <lineage>
        <taxon>Bacteria</taxon>
        <taxon>Pseudomonadati</taxon>
        <taxon>Pseudomonadota</taxon>
        <taxon>Alphaproteobacteria</taxon>
        <taxon>Rhodobacterales</taxon>
        <taxon>Paracoccaceae</taxon>
        <taxon>Tritonibacter</taxon>
    </lineage>
</organism>